<feature type="signal peptide" evidence="1">
    <location>
        <begin position="1"/>
        <end position="27"/>
    </location>
</feature>
<accession>A0A8D8P3A1</accession>
<reference evidence="2" key="1">
    <citation type="submission" date="2021-05" db="EMBL/GenBank/DDBJ databases">
        <authorList>
            <person name="Alioto T."/>
            <person name="Alioto T."/>
            <person name="Gomez Garrido J."/>
        </authorList>
    </citation>
    <scope>NUCLEOTIDE SEQUENCE</scope>
</reference>
<dbReference type="EMBL" id="HBUE01318836">
    <property type="protein sequence ID" value="CAG6586960.1"/>
    <property type="molecule type" value="Transcribed_RNA"/>
</dbReference>
<organism evidence="2">
    <name type="scientific">Culex pipiens</name>
    <name type="common">House mosquito</name>
    <dbReference type="NCBI Taxonomy" id="7175"/>
    <lineage>
        <taxon>Eukaryota</taxon>
        <taxon>Metazoa</taxon>
        <taxon>Ecdysozoa</taxon>
        <taxon>Arthropoda</taxon>
        <taxon>Hexapoda</taxon>
        <taxon>Insecta</taxon>
        <taxon>Pterygota</taxon>
        <taxon>Neoptera</taxon>
        <taxon>Endopterygota</taxon>
        <taxon>Diptera</taxon>
        <taxon>Nematocera</taxon>
        <taxon>Culicoidea</taxon>
        <taxon>Culicidae</taxon>
        <taxon>Culicinae</taxon>
        <taxon>Culicini</taxon>
        <taxon>Culex</taxon>
        <taxon>Culex</taxon>
    </lineage>
</organism>
<evidence type="ECO:0000256" key="1">
    <source>
        <dbReference type="SAM" id="SignalP"/>
    </source>
</evidence>
<dbReference type="AlphaFoldDB" id="A0A8D8P3A1"/>
<keyword evidence="1" id="KW-0732">Signal</keyword>
<evidence type="ECO:0000313" key="2">
    <source>
        <dbReference type="EMBL" id="CAG6586960.1"/>
    </source>
</evidence>
<protein>
    <submittedName>
        <fullName evidence="2">(northern house mosquito) hypothetical protein</fullName>
    </submittedName>
</protein>
<feature type="chain" id="PRO_5034904028" evidence="1">
    <location>
        <begin position="28"/>
        <end position="161"/>
    </location>
</feature>
<sequence length="161" mass="18388">MPRAKQSSSLIRILLWAVVLGLATVLGKEFDYSFDPHELECPGNVTHEKVMLTAYRPQYDGASKRDFTDLKLKKLYTLQDFLDNRAPYVTVGMDPRLKVPYGTEICIPELNIHFRRNVKLQVRDTHEDLAGGAYRRVDICVRTQADSFDDVVNLLEATVVM</sequence>
<name>A0A8D8P3A1_CULPI</name>
<proteinExistence type="predicted"/>